<keyword evidence="10" id="KW-0902">Two-component regulatory system</keyword>
<dbReference type="SMART" id="SM00388">
    <property type="entry name" value="HisKA"/>
    <property type="match status" value="1"/>
</dbReference>
<evidence type="ECO:0000256" key="6">
    <source>
        <dbReference type="ARBA" id="ARBA00022692"/>
    </source>
</evidence>
<dbReference type="CDD" id="cd17546">
    <property type="entry name" value="REC_hyHK_CKI1_RcsC-like"/>
    <property type="match status" value="1"/>
</dbReference>
<dbReference type="GO" id="GO:0005886">
    <property type="term" value="C:plasma membrane"/>
    <property type="evidence" value="ECO:0007669"/>
    <property type="project" value="UniProtKB-SubCell"/>
</dbReference>
<keyword evidence="6 15" id="KW-0812">Transmembrane</keyword>
<keyword evidence="4" id="KW-1003">Cell membrane</keyword>
<evidence type="ECO:0000256" key="11">
    <source>
        <dbReference type="ARBA" id="ARBA00023136"/>
    </source>
</evidence>
<dbReference type="InterPro" id="IPR005467">
    <property type="entry name" value="His_kinase_dom"/>
</dbReference>
<dbReference type="KEGG" id="pmai:CF386_10280"/>
<dbReference type="GO" id="GO:0000155">
    <property type="term" value="F:phosphorelay sensor kinase activity"/>
    <property type="evidence" value="ECO:0007669"/>
    <property type="project" value="InterPro"/>
</dbReference>
<dbReference type="EC" id="2.7.13.3" evidence="3"/>
<feature type="transmembrane region" description="Helical" evidence="15">
    <location>
        <begin position="373"/>
        <end position="391"/>
    </location>
</feature>
<evidence type="ECO:0000313" key="20">
    <source>
        <dbReference type="Proteomes" id="UP000242175"/>
    </source>
</evidence>
<proteinExistence type="predicted"/>
<dbReference type="PROSITE" id="PS50109">
    <property type="entry name" value="HIS_KIN"/>
    <property type="match status" value="1"/>
</dbReference>
<protein>
    <recommendedName>
        <fullName evidence="3">histidine kinase</fullName>
        <ecNumber evidence="3">2.7.13.3</ecNumber>
    </recommendedName>
</protein>
<dbReference type="Pfam" id="PF00512">
    <property type="entry name" value="HisKA"/>
    <property type="match status" value="1"/>
</dbReference>
<dbReference type="InterPro" id="IPR001789">
    <property type="entry name" value="Sig_transdc_resp-reg_receiver"/>
</dbReference>
<evidence type="ECO:0000256" key="8">
    <source>
        <dbReference type="ARBA" id="ARBA00022840"/>
    </source>
</evidence>
<dbReference type="InterPro" id="IPR003594">
    <property type="entry name" value="HATPase_dom"/>
</dbReference>
<dbReference type="SUPFAM" id="SSF47226">
    <property type="entry name" value="Histidine-containing phosphotransfer domain, HPT domain"/>
    <property type="match status" value="1"/>
</dbReference>
<evidence type="ECO:0000259" key="17">
    <source>
        <dbReference type="PROSITE" id="PS50110"/>
    </source>
</evidence>
<evidence type="ECO:0000259" key="18">
    <source>
        <dbReference type="PROSITE" id="PS50894"/>
    </source>
</evidence>
<feature type="coiled-coil region" evidence="14">
    <location>
        <begin position="424"/>
        <end position="462"/>
    </location>
</feature>
<feature type="domain" description="Response regulatory" evidence="17">
    <location>
        <begin position="781"/>
        <end position="895"/>
    </location>
</feature>
<evidence type="ECO:0000256" key="5">
    <source>
        <dbReference type="ARBA" id="ARBA00022553"/>
    </source>
</evidence>
<keyword evidence="5 13" id="KW-0597">Phosphoprotein</keyword>
<dbReference type="Gene3D" id="1.10.287.130">
    <property type="match status" value="1"/>
</dbReference>
<feature type="transmembrane region" description="Helical" evidence="15">
    <location>
        <begin position="12"/>
        <end position="34"/>
    </location>
</feature>
<feature type="domain" description="HPt" evidence="18">
    <location>
        <begin position="914"/>
        <end position="1001"/>
    </location>
</feature>
<evidence type="ECO:0000313" key="19">
    <source>
        <dbReference type="EMBL" id="ASK79437.1"/>
    </source>
</evidence>
<dbReference type="InterPro" id="IPR011006">
    <property type="entry name" value="CheY-like_superfamily"/>
</dbReference>
<dbReference type="SUPFAM" id="SSF52172">
    <property type="entry name" value="CheY-like"/>
    <property type="match status" value="1"/>
</dbReference>
<comment type="catalytic activity">
    <reaction evidence="1">
        <text>ATP + protein L-histidine = ADP + protein N-phospho-L-histidine.</text>
        <dbReference type="EC" id="2.7.13.3"/>
    </reaction>
</comment>
<dbReference type="Gene3D" id="1.20.120.160">
    <property type="entry name" value="HPT domain"/>
    <property type="match status" value="1"/>
</dbReference>
<dbReference type="Proteomes" id="UP000242175">
    <property type="component" value="Chromosome small"/>
</dbReference>
<feature type="modified residue" description="4-aspartylphosphate" evidence="13">
    <location>
        <position position="830"/>
    </location>
</feature>
<evidence type="ECO:0000256" key="12">
    <source>
        <dbReference type="PROSITE-ProRule" id="PRU00110"/>
    </source>
</evidence>
<keyword evidence="11 15" id="KW-0472">Membrane</keyword>
<dbReference type="Gene3D" id="3.30.565.10">
    <property type="entry name" value="Histidine kinase-like ATPase, C-terminal domain"/>
    <property type="match status" value="1"/>
</dbReference>
<dbReference type="InterPro" id="IPR008207">
    <property type="entry name" value="Sig_transdc_His_kin_Hpt_dom"/>
</dbReference>
<dbReference type="PANTHER" id="PTHR45339">
    <property type="entry name" value="HYBRID SIGNAL TRANSDUCTION HISTIDINE KINASE J"/>
    <property type="match status" value="1"/>
</dbReference>
<dbReference type="SUPFAM" id="SSF55874">
    <property type="entry name" value="ATPase domain of HSP90 chaperone/DNA topoisomerase II/histidine kinase"/>
    <property type="match status" value="1"/>
</dbReference>
<accession>A0A220VGE8</accession>
<evidence type="ECO:0000256" key="13">
    <source>
        <dbReference type="PROSITE-ProRule" id="PRU00169"/>
    </source>
</evidence>
<reference evidence="19 20" key="1">
    <citation type="journal article" date="2016" name="Int. J. Syst. Evol. Microbiol.">
        <title>Paraphotobacterium marinum gen. nov., sp. nov., a member of the family Vibrionaceae, isolated from surface seawater.</title>
        <authorList>
            <person name="Huang Z."/>
            <person name="Dong C."/>
            <person name="Shao Z."/>
        </authorList>
    </citation>
    <scope>NUCLEOTIDE SEQUENCE [LARGE SCALE GENOMIC DNA]</scope>
    <source>
        <strain evidence="19 20">NSCS20N07D</strain>
    </source>
</reference>
<dbReference type="OrthoDB" id="9810730at2"/>
<sequence length="1001" mass="114314">MIFKTENTSIIVKIIMVNVLLYLVLNAATLYGYYREDQSRIDAIKENNHYINTLQNKFQDFDHFGKKDLDDLVNFTLFRLQDEDDYDLKPEQKNLTLNDIDRPQKACVSTSYNKSNLAKEILNKINYSLPYYKGFIKVFVSAPKENLLVYKNYSSCDDLTTTTKEALADVSSLIAGSRISYQGYHWGKLTKIEAPTITGKFEETAAIPVFKRIKTKKWGLINIGGLMRVPLIDYLENSNSQQNFSIVLNRFNNKVYPQGTHLPASLIKMLKTPSKKEAKIPEKYPFVISSNEKGMLLKNQNSVFADQLPFQLLKSALSKITPTNEETTEPRDLRIGKYIITKQIVTSTPFEVVTVTALDQRVNIYKKHLLESFPLFVILQLVMAFVTLLILEKNFTLPLKQLIQSIKAKQKTKDNVMFRTNPTINEFNKGYNQLLSEIEEYNKNLEHKIQIRTKQLEAAKKSAELKSFYKEKEMDMLTHEIRTPLSSIMASGELLTKELKETSEQNKFLLKTINESSNVLLEQMNNLIVIRRIEAGHMNFQFKNVSILDIIEESASIFYPKLKRQKYTFTTLVKSRNMPEFIKTDSFKVKQILINIIGNAFKFSQDGTISLLVYVKNKHLFFLIKDDGLGISPEFQGKLFVPYTREHSNIKGIGLGLVLSKQLAQGLGGDIIVKSQPGKGSIFTLMIPLNEPQNVNFISPKTFNNKTISAPTNLWRQLQEWGCVVNDEQNNQYRILQDPSYPFSPSALFKKLISLKNEVSDDAASSNPHKKVADSCKYALKILVVDDVGINRDIFKIMLESLGHKVLTAGSGKEALHLGTKNVFDVVFMDIRMHVMNGVKASLKWKKNDEILDTDTPIISLTANEGIHNKFPVFFKNVTKPVSISTFQEVLQKVVIHQQDRGVELNILKQNETPMISDPNLKINAKKEIKRMINELDDYCANEKWNKVNDLLHIIKGSSGQFGYITLFDYINSIEDIVKLKQNSDLINPSVLLALLSYKNK</sequence>
<evidence type="ECO:0000256" key="3">
    <source>
        <dbReference type="ARBA" id="ARBA00012438"/>
    </source>
</evidence>
<dbReference type="InterPro" id="IPR003661">
    <property type="entry name" value="HisK_dim/P_dom"/>
</dbReference>
<evidence type="ECO:0000256" key="10">
    <source>
        <dbReference type="ARBA" id="ARBA00023012"/>
    </source>
</evidence>
<name>A0A220VGE8_9GAMM</name>
<dbReference type="PROSITE" id="PS50894">
    <property type="entry name" value="HPT"/>
    <property type="match status" value="1"/>
</dbReference>
<comment type="subcellular location">
    <subcellularLocation>
        <location evidence="2">Cell membrane</location>
        <topology evidence="2">Multi-pass membrane protein</topology>
    </subcellularLocation>
</comment>
<dbReference type="RefSeq" id="WP_089074345.1">
    <property type="nucleotide sequence ID" value="NZ_CBCSAM010000004.1"/>
</dbReference>
<evidence type="ECO:0000256" key="14">
    <source>
        <dbReference type="SAM" id="Coils"/>
    </source>
</evidence>
<dbReference type="EMBL" id="CP022356">
    <property type="protein sequence ID" value="ASK79437.1"/>
    <property type="molecule type" value="Genomic_DNA"/>
</dbReference>
<dbReference type="AlphaFoldDB" id="A0A220VGE8"/>
<dbReference type="InterPro" id="IPR036641">
    <property type="entry name" value="HPT_dom_sf"/>
</dbReference>
<dbReference type="PROSITE" id="PS50110">
    <property type="entry name" value="RESPONSE_REGULATORY"/>
    <property type="match status" value="1"/>
</dbReference>
<dbReference type="GO" id="GO:0005524">
    <property type="term" value="F:ATP binding"/>
    <property type="evidence" value="ECO:0007669"/>
    <property type="project" value="UniProtKB-KW"/>
</dbReference>
<evidence type="ECO:0000256" key="9">
    <source>
        <dbReference type="ARBA" id="ARBA00022989"/>
    </source>
</evidence>
<evidence type="ECO:0000256" key="1">
    <source>
        <dbReference type="ARBA" id="ARBA00000085"/>
    </source>
</evidence>
<dbReference type="Gene3D" id="3.40.50.2300">
    <property type="match status" value="1"/>
</dbReference>
<dbReference type="InterPro" id="IPR004358">
    <property type="entry name" value="Sig_transdc_His_kin-like_C"/>
</dbReference>
<keyword evidence="9 15" id="KW-1133">Transmembrane helix</keyword>
<organism evidence="19 20">
    <name type="scientific">Paraphotobacterium marinum</name>
    <dbReference type="NCBI Taxonomy" id="1755811"/>
    <lineage>
        <taxon>Bacteria</taxon>
        <taxon>Pseudomonadati</taxon>
        <taxon>Pseudomonadota</taxon>
        <taxon>Gammaproteobacteria</taxon>
        <taxon>Vibrionales</taxon>
        <taxon>Vibrionaceae</taxon>
        <taxon>Paraphotobacterium</taxon>
    </lineage>
</organism>
<feature type="domain" description="Histidine kinase" evidence="16">
    <location>
        <begin position="476"/>
        <end position="691"/>
    </location>
</feature>
<dbReference type="CDD" id="cd00082">
    <property type="entry name" value="HisKA"/>
    <property type="match status" value="1"/>
</dbReference>
<dbReference type="Pfam" id="PF02518">
    <property type="entry name" value="HATPase_c"/>
    <property type="match status" value="1"/>
</dbReference>
<evidence type="ECO:0000256" key="7">
    <source>
        <dbReference type="ARBA" id="ARBA00022741"/>
    </source>
</evidence>
<evidence type="ECO:0000256" key="2">
    <source>
        <dbReference type="ARBA" id="ARBA00004651"/>
    </source>
</evidence>
<evidence type="ECO:0000256" key="4">
    <source>
        <dbReference type="ARBA" id="ARBA00022475"/>
    </source>
</evidence>
<feature type="modified residue" description="Phosphohistidine" evidence="12">
    <location>
        <position position="953"/>
    </location>
</feature>
<dbReference type="SMART" id="SM00448">
    <property type="entry name" value="REC"/>
    <property type="match status" value="1"/>
</dbReference>
<dbReference type="SMART" id="SM00387">
    <property type="entry name" value="HATPase_c"/>
    <property type="match status" value="1"/>
</dbReference>
<dbReference type="SUPFAM" id="SSF47384">
    <property type="entry name" value="Homodimeric domain of signal transducing histidine kinase"/>
    <property type="match status" value="1"/>
</dbReference>
<dbReference type="PRINTS" id="PR00344">
    <property type="entry name" value="BCTRLSENSOR"/>
</dbReference>
<evidence type="ECO:0000256" key="15">
    <source>
        <dbReference type="SAM" id="Phobius"/>
    </source>
</evidence>
<keyword evidence="8" id="KW-0067">ATP-binding</keyword>
<evidence type="ECO:0000259" key="16">
    <source>
        <dbReference type="PROSITE" id="PS50109"/>
    </source>
</evidence>
<dbReference type="InterPro" id="IPR036890">
    <property type="entry name" value="HATPase_C_sf"/>
</dbReference>
<keyword evidence="7" id="KW-0547">Nucleotide-binding</keyword>
<keyword evidence="20" id="KW-1185">Reference proteome</keyword>
<dbReference type="PANTHER" id="PTHR45339:SF1">
    <property type="entry name" value="HYBRID SIGNAL TRANSDUCTION HISTIDINE KINASE J"/>
    <property type="match status" value="1"/>
</dbReference>
<dbReference type="Pfam" id="PF00072">
    <property type="entry name" value="Response_reg"/>
    <property type="match status" value="1"/>
</dbReference>
<gene>
    <name evidence="19" type="ORF">CF386_10280</name>
</gene>
<dbReference type="InterPro" id="IPR036097">
    <property type="entry name" value="HisK_dim/P_sf"/>
</dbReference>
<keyword evidence="14" id="KW-0175">Coiled coil</keyword>